<feature type="transmembrane region" description="Helical" evidence="1">
    <location>
        <begin position="66"/>
        <end position="87"/>
    </location>
</feature>
<dbReference type="AlphaFoldDB" id="A0A089LJH7"/>
<feature type="transmembrane region" description="Helical" evidence="1">
    <location>
        <begin position="32"/>
        <end position="54"/>
    </location>
</feature>
<name>A0A089LJH7_PAEBO</name>
<dbReference type="Proteomes" id="UP000029518">
    <property type="component" value="Chromosome"/>
</dbReference>
<evidence type="ECO:0000313" key="3">
    <source>
        <dbReference type="Proteomes" id="UP000029518"/>
    </source>
</evidence>
<reference evidence="2" key="1">
    <citation type="submission" date="2014-08" db="EMBL/GenBank/DDBJ databases">
        <title>Comparative genomics of the Paenibacillus odorifer group.</title>
        <authorList>
            <person name="den Bakker H.C."/>
            <person name="Tsai Y.-C.Y.-C."/>
            <person name="Martin N."/>
            <person name="Korlach J."/>
            <person name="Wiedmann M."/>
        </authorList>
    </citation>
    <scope>NUCLEOTIDE SEQUENCE [LARGE SCALE GENOMIC DNA]</scope>
    <source>
        <strain evidence="2">DSM 13188</strain>
    </source>
</reference>
<evidence type="ECO:0000256" key="1">
    <source>
        <dbReference type="SAM" id="Phobius"/>
    </source>
</evidence>
<evidence type="ECO:0000313" key="2">
    <source>
        <dbReference type="EMBL" id="AIQ59308.1"/>
    </source>
</evidence>
<gene>
    <name evidence="2" type="ORF">PBOR_21930</name>
</gene>
<keyword evidence="1" id="KW-1133">Transmembrane helix</keyword>
<dbReference type="EMBL" id="CP009285">
    <property type="protein sequence ID" value="AIQ59308.1"/>
    <property type="molecule type" value="Genomic_DNA"/>
</dbReference>
<sequence>MSLHKVSFNMLVIMGFSIQYALMHLFSAGEVIAISSAELIIYMVFTFAGLGRFFQRRRQVLNEHGCGSAGLFFSVLWTVSLCSQFRKENYPDALTIINSLGVSAAGLILITEIVILLKA</sequence>
<organism evidence="2 3">
    <name type="scientific">Paenibacillus borealis</name>
    <dbReference type="NCBI Taxonomy" id="160799"/>
    <lineage>
        <taxon>Bacteria</taxon>
        <taxon>Bacillati</taxon>
        <taxon>Bacillota</taxon>
        <taxon>Bacilli</taxon>
        <taxon>Bacillales</taxon>
        <taxon>Paenibacillaceae</taxon>
        <taxon>Paenibacillus</taxon>
    </lineage>
</organism>
<keyword evidence="3" id="KW-1185">Reference proteome</keyword>
<feature type="transmembrane region" description="Helical" evidence="1">
    <location>
        <begin position="93"/>
        <end position="117"/>
    </location>
</feature>
<accession>A0A089LJH7</accession>
<dbReference type="HOGENOM" id="CLU_2059062_0_0_9"/>
<keyword evidence="1" id="KW-0812">Transmembrane</keyword>
<dbReference type="KEGG" id="pbd:PBOR_21930"/>
<keyword evidence="1" id="KW-0472">Membrane</keyword>
<feature type="transmembrane region" description="Helical" evidence="1">
    <location>
        <begin position="7"/>
        <end position="26"/>
    </location>
</feature>
<dbReference type="OrthoDB" id="2610907at2"/>
<protein>
    <submittedName>
        <fullName evidence="2">Uncharacterized protein</fullName>
    </submittedName>
</protein>
<proteinExistence type="predicted"/>